<dbReference type="SUPFAM" id="SSF103506">
    <property type="entry name" value="Mitochondrial carrier"/>
    <property type="match status" value="1"/>
</dbReference>
<dbReference type="InterPro" id="IPR050391">
    <property type="entry name" value="Mito_Metabolite_Transporter"/>
</dbReference>
<keyword evidence="8" id="KW-1133">Transmembrane helix</keyword>
<dbReference type="Gene3D" id="1.50.40.10">
    <property type="entry name" value="Mitochondrial carrier domain"/>
    <property type="match status" value="1"/>
</dbReference>
<keyword evidence="9" id="KW-0496">Mitochondrion</keyword>
<dbReference type="GO" id="GO:0005743">
    <property type="term" value="C:mitochondrial inner membrane"/>
    <property type="evidence" value="ECO:0007669"/>
    <property type="project" value="UniProtKB-SubCell"/>
</dbReference>
<feature type="repeat" description="Solcar" evidence="11">
    <location>
        <begin position="220"/>
        <end position="305"/>
    </location>
</feature>
<dbReference type="PROSITE" id="PS50920">
    <property type="entry name" value="SOLCAR"/>
    <property type="match status" value="3"/>
</dbReference>
<dbReference type="InterPro" id="IPR002067">
    <property type="entry name" value="MCP"/>
</dbReference>
<evidence type="ECO:0000256" key="12">
    <source>
        <dbReference type="RuleBase" id="RU000488"/>
    </source>
</evidence>
<feature type="repeat" description="Solcar" evidence="11">
    <location>
        <begin position="10"/>
        <end position="107"/>
    </location>
</feature>
<dbReference type="InterPro" id="IPR023395">
    <property type="entry name" value="MCP_dom_sf"/>
</dbReference>
<evidence type="ECO:0000256" key="6">
    <source>
        <dbReference type="ARBA" id="ARBA00022737"/>
    </source>
</evidence>
<comment type="subcellular location">
    <subcellularLocation>
        <location evidence="2">Mitochondrion inner membrane</location>
    </subcellularLocation>
    <subcellularLocation>
        <location evidence="1">Mitochondrion membrane</location>
        <topology evidence="1">Multi-pass membrane protein</topology>
    </subcellularLocation>
</comment>
<dbReference type="PRINTS" id="PR00784">
    <property type="entry name" value="MTUNCOUPLING"/>
</dbReference>
<dbReference type="FunFam" id="1.50.40.10:FF:000008">
    <property type="entry name" value="Mitochondrial uncoupling protein 2"/>
    <property type="match status" value="1"/>
</dbReference>
<dbReference type="EMBL" id="GFWZ01000194">
    <property type="protein sequence ID" value="MBW20184.1"/>
    <property type="molecule type" value="Transcribed_RNA"/>
</dbReference>
<evidence type="ECO:0000256" key="5">
    <source>
        <dbReference type="ARBA" id="ARBA00022692"/>
    </source>
</evidence>
<evidence type="ECO:0000256" key="11">
    <source>
        <dbReference type="PROSITE-ProRule" id="PRU00282"/>
    </source>
</evidence>
<keyword evidence="4 12" id="KW-0813">Transport</keyword>
<comment type="similarity">
    <text evidence="3 12">Belongs to the mitochondrial carrier (TC 2.A.29) family.</text>
</comment>
<protein>
    <submittedName>
        <fullName evidence="13">Mitochondrial uncoupling protein</fullName>
    </submittedName>
</protein>
<dbReference type="AlphaFoldDB" id="A0A2I9LP69"/>
<accession>A0A2I9LP69</accession>
<dbReference type="PANTHER" id="PTHR45618">
    <property type="entry name" value="MITOCHONDRIAL DICARBOXYLATE CARRIER-RELATED"/>
    <property type="match status" value="1"/>
</dbReference>
<dbReference type="InterPro" id="IPR018108">
    <property type="entry name" value="MCP_transmembrane"/>
</dbReference>
<evidence type="ECO:0000256" key="10">
    <source>
        <dbReference type="ARBA" id="ARBA00023136"/>
    </source>
</evidence>
<keyword evidence="7" id="KW-0999">Mitochondrion inner membrane</keyword>
<proteinExistence type="inferred from homology"/>
<evidence type="ECO:0000256" key="3">
    <source>
        <dbReference type="ARBA" id="ARBA00006375"/>
    </source>
</evidence>
<reference evidence="13" key="1">
    <citation type="journal article" date="2017" name="Toxicon">
        <title>Venom-gland transcriptomics and venom proteomics of the Hentz striped scorpion (Centruroides hentzi; Buthidae) reveal high toxin diversity in a harmless member of a lethal family.</title>
        <authorList>
            <person name="Ward M.J."/>
            <person name="Ellsworth S.A."/>
            <person name="Rokyta D.R."/>
        </authorList>
    </citation>
    <scope>NUCLEOTIDE SEQUENCE</scope>
    <source>
        <tissue evidence="13">Venom gland</tissue>
    </source>
</reference>
<keyword evidence="6" id="KW-0677">Repeat</keyword>
<evidence type="ECO:0000313" key="13">
    <source>
        <dbReference type="EMBL" id="MBW20184.1"/>
    </source>
</evidence>
<evidence type="ECO:0000256" key="7">
    <source>
        <dbReference type="ARBA" id="ARBA00022792"/>
    </source>
</evidence>
<evidence type="ECO:0000256" key="9">
    <source>
        <dbReference type="ARBA" id="ARBA00023128"/>
    </source>
</evidence>
<dbReference type="Pfam" id="PF00153">
    <property type="entry name" value="Mito_carr"/>
    <property type="match status" value="3"/>
</dbReference>
<organism evidence="13">
    <name type="scientific">Centruroides hentzi</name>
    <dbReference type="NCBI Taxonomy" id="88313"/>
    <lineage>
        <taxon>Eukaryota</taxon>
        <taxon>Metazoa</taxon>
        <taxon>Ecdysozoa</taxon>
        <taxon>Arthropoda</taxon>
        <taxon>Chelicerata</taxon>
        <taxon>Arachnida</taxon>
        <taxon>Scorpiones</taxon>
        <taxon>Buthida</taxon>
        <taxon>Buthoidea</taxon>
        <taxon>Buthidae</taxon>
        <taxon>Centruroides</taxon>
    </lineage>
</organism>
<name>A0A2I9LP69_9SCOR</name>
<keyword evidence="5 11" id="KW-0812">Transmembrane</keyword>
<dbReference type="GO" id="GO:0055085">
    <property type="term" value="P:transmembrane transport"/>
    <property type="evidence" value="ECO:0007669"/>
    <property type="project" value="InterPro"/>
</dbReference>
<evidence type="ECO:0000256" key="2">
    <source>
        <dbReference type="ARBA" id="ARBA00004273"/>
    </source>
</evidence>
<evidence type="ECO:0000256" key="8">
    <source>
        <dbReference type="ARBA" id="ARBA00022989"/>
    </source>
</evidence>
<feature type="repeat" description="Solcar" evidence="11">
    <location>
        <begin position="123"/>
        <end position="211"/>
    </location>
</feature>
<keyword evidence="10 11" id="KW-0472">Membrane</keyword>
<evidence type="ECO:0000256" key="4">
    <source>
        <dbReference type="ARBA" id="ARBA00022448"/>
    </source>
</evidence>
<sequence>MVVVPGRSEPGLPVKVLGAGAAACVADAVTFPLDVAKVRLQIQGETLSQGRLGRKEGLKYRGVAGTLLTMARQEGWASVYNGLCAGLQRQMCFASIRIGMYDTVKTYYSDLAGKFTGNDKKRNGVGIRILAGISTGGISVVCAQPTDVVKVRMQAQKGNEPKRYTGTIQAYKTIGRQEGMAGLWKGTLPNVTRNAIINAAELVCYDCVKEFLIVRRYMSDNLPCHFASAFAAGFCATVVASPVDVVKTRYMNSPPGSYRGVVDCAARMLAEGGPKAFYKGFVPSFVRLASWNVCMFVTYEQLKRLFSAFQRKNVLVLATS</sequence>
<evidence type="ECO:0000256" key="1">
    <source>
        <dbReference type="ARBA" id="ARBA00004225"/>
    </source>
</evidence>